<evidence type="ECO:0000313" key="2">
    <source>
        <dbReference type="Proteomes" id="UP001177021"/>
    </source>
</evidence>
<accession>A0ACB0IPI5</accession>
<proteinExistence type="predicted"/>
<gene>
    <name evidence="1" type="ORF">MILVUS5_LOCUS4669</name>
</gene>
<sequence>MEKSLLTAINVEVSNHIPDDIVFSILSKLPLKSLKRFGCVRKSWSLLFDDNCFMTMFRSNLLTKDHPYYDYTSVFVQTKHGAYYDNYRYRLHSLSGDNIVELDWPNPFPCPIQEEDNYSPSSSEEEDEESEDNRVPPVTRFLIVGSVSINGTLCLDNQYSKAELCLWNPTTNEFKVIPSSPILSIPYYRVSPVHAQVGYDHVKDDYKVIRSMGAFPNPKLPPVYFWDLYSLNSNTWSTIEADVPRSIDNVDVYTDGVCHWWGEREKHAYLVSFDFSNESFITTLIPSYVDDSDAFNYAVGRTLVLLNGSIALIVTHSETYMFHISILGELGIKDSWTKLFIIGPLPPLWNPIGSAKKNKILFQNKYGGLALFDLSNKTIEEICVIPNTTFCKTVLHKESDLPIGGINN</sequence>
<protein>
    <submittedName>
        <fullName evidence="1">Uncharacterized protein</fullName>
    </submittedName>
</protein>
<dbReference type="EMBL" id="CASHSV030000002">
    <property type="protein sequence ID" value="CAJ2633593.1"/>
    <property type="molecule type" value="Genomic_DNA"/>
</dbReference>
<evidence type="ECO:0000313" key="1">
    <source>
        <dbReference type="EMBL" id="CAJ2633593.1"/>
    </source>
</evidence>
<comment type="caution">
    <text evidence="1">The sequence shown here is derived from an EMBL/GenBank/DDBJ whole genome shotgun (WGS) entry which is preliminary data.</text>
</comment>
<dbReference type="Proteomes" id="UP001177021">
    <property type="component" value="Unassembled WGS sequence"/>
</dbReference>
<reference evidence="1" key="1">
    <citation type="submission" date="2023-10" db="EMBL/GenBank/DDBJ databases">
        <authorList>
            <person name="Rodriguez Cubillos JULIANA M."/>
            <person name="De Vega J."/>
        </authorList>
    </citation>
    <scope>NUCLEOTIDE SEQUENCE</scope>
</reference>
<organism evidence="1 2">
    <name type="scientific">Trifolium pratense</name>
    <name type="common">Red clover</name>
    <dbReference type="NCBI Taxonomy" id="57577"/>
    <lineage>
        <taxon>Eukaryota</taxon>
        <taxon>Viridiplantae</taxon>
        <taxon>Streptophyta</taxon>
        <taxon>Embryophyta</taxon>
        <taxon>Tracheophyta</taxon>
        <taxon>Spermatophyta</taxon>
        <taxon>Magnoliopsida</taxon>
        <taxon>eudicotyledons</taxon>
        <taxon>Gunneridae</taxon>
        <taxon>Pentapetalae</taxon>
        <taxon>rosids</taxon>
        <taxon>fabids</taxon>
        <taxon>Fabales</taxon>
        <taxon>Fabaceae</taxon>
        <taxon>Papilionoideae</taxon>
        <taxon>50 kb inversion clade</taxon>
        <taxon>NPAAA clade</taxon>
        <taxon>Hologalegina</taxon>
        <taxon>IRL clade</taxon>
        <taxon>Trifolieae</taxon>
        <taxon>Trifolium</taxon>
    </lineage>
</organism>
<keyword evidence="2" id="KW-1185">Reference proteome</keyword>
<name>A0ACB0IPI5_TRIPR</name>